<dbReference type="InterPro" id="IPR029063">
    <property type="entry name" value="SAM-dependent_MTases_sf"/>
</dbReference>
<dbReference type="Pfam" id="PF08241">
    <property type="entry name" value="Methyltransf_11"/>
    <property type="match status" value="1"/>
</dbReference>
<feature type="domain" description="Methyltransferase type 11" evidence="1">
    <location>
        <begin position="61"/>
        <end position="147"/>
    </location>
</feature>
<protein>
    <submittedName>
        <fullName evidence="2">Class I SAM-dependent methyltransferase</fullName>
        <ecNumber evidence="2">2.1.1.-</ecNumber>
    </submittedName>
</protein>
<dbReference type="SUPFAM" id="SSF53335">
    <property type="entry name" value="S-adenosyl-L-methionine-dependent methyltransferases"/>
    <property type="match status" value="1"/>
</dbReference>
<dbReference type="EMBL" id="JBHSFQ010000048">
    <property type="protein sequence ID" value="MFC4565815.1"/>
    <property type="molecule type" value="Genomic_DNA"/>
</dbReference>
<dbReference type="PANTHER" id="PTHR43460">
    <property type="entry name" value="METHYLTRANSFERASE"/>
    <property type="match status" value="1"/>
</dbReference>
<keyword evidence="2" id="KW-0808">Transferase</keyword>
<dbReference type="GO" id="GO:0032259">
    <property type="term" value="P:methylation"/>
    <property type="evidence" value="ECO:0007669"/>
    <property type="project" value="UniProtKB-KW"/>
</dbReference>
<accession>A0ABV9E6D6</accession>
<gene>
    <name evidence="2" type="ORF">ACFO4E_28485</name>
</gene>
<dbReference type="Gene3D" id="3.40.50.150">
    <property type="entry name" value="Vaccinia Virus protein VP39"/>
    <property type="match status" value="1"/>
</dbReference>
<organism evidence="2 3">
    <name type="scientific">Nocardiopsis mangrovi</name>
    <dbReference type="NCBI Taxonomy" id="1179818"/>
    <lineage>
        <taxon>Bacteria</taxon>
        <taxon>Bacillati</taxon>
        <taxon>Actinomycetota</taxon>
        <taxon>Actinomycetes</taxon>
        <taxon>Streptosporangiales</taxon>
        <taxon>Nocardiopsidaceae</taxon>
        <taxon>Nocardiopsis</taxon>
    </lineage>
</organism>
<keyword evidence="2" id="KW-0489">Methyltransferase</keyword>
<dbReference type="CDD" id="cd02440">
    <property type="entry name" value="AdoMet_MTases"/>
    <property type="match status" value="1"/>
</dbReference>
<keyword evidence="3" id="KW-1185">Reference proteome</keyword>
<name>A0ABV9E6D6_9ACTN</name>
<proteinExistence type="predicted"/>
<dbReference type="Proteomes" id="UP001595923">
    <property type="component" value="Unassembled WGS sequence"/>
</dbReference>
<sequence length="257" mass="27529">MHSPDDPAGPPAFEALVADGEAAVFEGWDFGVFGDRLREAAGSWDYRDVVHGLLPGADALLDMGTGGGELLSGLSPRPGDTCATESYEPNVAVARARLEPLGIAVSAIGDDSRLPFPDARFDLVINRHESFDAREVRRILRPGGVFVTQQVGGRDLAGLNEALGAPPHDYAAWDLAAAAGEVEAAGLRVLDRREELIPAAFSDVGALVWFLRITPWQVPGFTVEGYRDRLLGLHARMASGTPLEVRAHRFLVVAERG</sequence>
<evidence type="ECO:0000313" key="2">
    <source>
        <dbReference type="EMBL" id="MFC4565815.1"/>
    </source>
</evidence>
<reference evidence="3" key="1">
    <citation type="journal article" date="2019" name="Int. J. Syst. Evol. Microbiol.">
        <title>The Global Catalogue of Microorganisms (GCM) 10K type strain sequencing project: providing services to taxonomists for standard genome sequencing and annotation.</title>
        <authorList>
            <consortium name="The Broad Institute Genomics Platform"/>
            <consortium name="The Broad Institute Genome Sequencing Center for Infectious Disease"/>
            <person name="Wu L."/>
            <person name="Ma J."/>
        </authorList>
    </citation>
    <scope>NUCLEOTIDE SEQUENCE [LARGE SCALE GENOMIC DNA]</scope>
    <source>
        <strain evidence="3">XZYJ18</strain>
    </source>
</reference>
<dbReference type="EC" id="2.1.1.-" evidence="2"/>
<evidence type="ECO:0000313" key="3">
    <source>
        <dbReference type="Proteomes" id="UP001595923"/>
    </source>
</evidence>
<dbReference type="InterPro" id="IPR013216">
    <property type="entry name" value="Methyltransf_11"/>
</dbReference>
<dbReference type="PANTHER" id="PTHR43460:SF1">
    <property type="entry name" value="METHYLTRANSFERASE TYPE 11 DOMAIN-CONTAINING PROTEIN"/>
    <property type="match status" value="1"/>
</dbReference>
<dbReference type="GO" id="GO:0008168">
    <property type="term" value="F:methyltransferase activity"/>
    <property type="evidence" value="ECO:0007669"/>
    <property type="project" value="UniProtKB-KW"/>
</dbReference>
<dbReference type="InterPro" id="IPR052939">
    <property type="entry name" value="23S_rRNA_MeTrnsfrase_RlmA"/>
</dbReference>
<evidence type="ECO:0000259" key="1">
    <source>
        <dbReference type="Pfam" id="PF08241"/>
    </source>
</evidence>
<comment type="caution">
    <text evidence="2">The sequence shown here is derived from an EMBL/GenBank/DDBJ whole genome shotgun (WGS) entry which is preliminary data.</text>
</comment>
<dbReference type="RefSeq" id="WP_378580139.1">
    <property type="nucleotide sequence ID" value="NZ_JBHSFQ010000048.1"/>
</dbReference>